<dbReference type="Pfam" id="PF01494">
    <property type="entry name" value="FAD_binding_3"/>
    <property type="match status" value="2"/>
</dbReference>
<feature type="compositionally biased region" description="Basic and acidic residues" evidence="4">
    <location>
        <begin position="174"/>
        <end position="187"/>
    </location>
</feature>
<name>A0AB39R3N2_9ACTN</name>
<accession>A0AB39R3N2</accession>
<evidence type="ECO:0000256" key="2">
    <source>
        <dbReference type="ARBA" id="ARBA00022630"/>
    </source>
</evidence>
<gene>
    <name evidence="6" type="ORF">AB5J52_13860</name>
</gene>
<feature type="domain" description="FAD-binding" evidence="5">
    <location>
        <begin position="2"/>
        <end position="161"/>
    </location>
</feature>
<dbReference type="Gene3D" id="3.40.30.120">
    <property type="match status" value="1"/>
</dbReference>
<keyword evidence="2" id="KW-0285">Flavoprotein</keyword>
<protein>
    <submittedName>
        <fullName evidence="6">FAD-dependent monooxygenase</fullName>
    </submittedName>
</protein>
<dbReference type="EMBL" id="CP163441">
    <property type="protein sequence ID" value="XDQ49509.1"/>
    <property type="molecule type" value="Genomic_DNA"/>
</dbReference>
<evidence type="ECO:0000259" key="5">
    <source>
        <dbReference type="Pfam" id="PF01494"/>
    </source>
</evidence>
<dbReference type="RefSeq" id="WP_369228126.1">
    <property type="nucleotide sequence ID" value="NZ_CP163441.1"/>
</dbReference>
<evidence type="ECO:0000256" key="3">
    <source>
        <dbReference type="ARBA" id="ARBA00022827"/>
    </source>
</evidence>
<reference evidence="6" key="1">
    <citation type="submission" date="2024-07" db="EMBL/GenBank/DDBJ databases">
        <authorList>
            <person name="Yu S.T."/>
        </authorList>
    </citation>
    <scope>NUCLEOTIDE SEQUENCE</scope>
    <source>
        <strain evidence="6">R39</strain>
    </source>
</reference>
<dbReference type="Gene3D" id="3.50.50.60">
    <property type="entry name" value="FAD/NAD(P)-binding domain"/>
    <property type="match status" value="1"/>
</dbReference>
<dbReference type="InterPro" id="IPR050641">
    <property type="entry name" value="RIFMO-like"/>
</dbReference>
<keyword evidence="3" id="KW-0274">FAD</keyword>
<dbReference type="AlphaFoldDB" id="A0AB39R3N2"/>
<dbReference type="PANTHER" id="PTHR43004:SF19">
    <property type="entry name" value="BINDING MONOOXYGENASE, PUTATIVE (JCVI)-RELATED"/>
    <property type="match status" value="1"/>
</dbReference>
<organism evidence="6">
    <name type="scientific">Streptomyces sp. R39</name>
    <dbReference type="NCBI Taxonomy" id="3238631"/>
    <lineage>
        <taxon>Bacteria</taxon>
        <taxon>Bacillati</taxon>
        <taxon>Actinomycetota</taxon>
        <taxon>Actinomycetes</taxon>
        <taxon>Kitasatosporales</taxon>
        <taxon>Streptomycetaceae</taxon>
        <taxon>Streptomyces</taxon>
    </lineage>
</organism>
<dbReference type="PANTHER" id="PTHR43004">
    <property type="entry name" value="TRK SYSTEM POTASSIUM UPTAKE PROTEIN"/>
    <property type="match status" value="1"/>
</dbReference>
<keyword evidence="6" id="KW-0503">Monooxygenase</keyword>
<dbReference type="InterPro" id="IPR002938">
    <property type="entry name" value="FAD-bd"/>
</dbReference>
<keyword evidence="6" id="KW-0560">Oxidoreductase</keyword>
<evidence type="ECO:0000313" key="6">
    <source>
        <dbReference type="EMBL" id="XDQ49509.1"/>
    </source>
</evidence>
<evidence type="ECO:0000256" key="4">
    <source>
        <dbReference type="SAM" id="MobiDB-lite"/>
    </source>
</evidence>
<feature type="region of interest" description="Disordered" evidence="4">
    <location>
        <begin position="156"/>
        <end position="189"/>
    </location>
</feature>
<dbReference type="InterPro" id="IPR036188">
    <property type="entry name" value="FAD/NAD-bd_sf"/>
</dbReference>
<dbReference type="SUPFAM" id="SSF51905">
    <property type="entry name" value="FAD/NAD(P)-binding domain"/>
    <property type="match status" value="1"/>
</dbReference>
<dbReference type="Pfam" id="PF21274">
    <property type="entry name" value="Rng_hyd_C"/>
    <property type="match status" value="1"/>
</dbReference>
<dbReference type="PRINTS" id="PR00420">
    <property type="entry name" value="RNGMNOXGNASE"/>
</dbReference>
<dbReference type="Gene3D" id="3.30.70.2450">
    <property type="match status" value="1"/>
</dbReference>
<sequence length="549" mass="58175">MVVGGGPVGLFVAGELRLGGADVLVVERLAEVDETIKAGGINTAGAVSLYRRGLLPDLAAAWERNRWRMRAFLGDRGAGAPRTPPKFAGHFAGIMMRGDLLDGSDPAFADIGPADGVGLGVPQVELERILGARAERLGVEVRRGVELTGFDADDDGVTVRLAPSGRPTPSDRLVPSDRPPHSDRPAPSDRLIPAEGIRARWLVGCDGGRSTVRKLAGFDFPGTDPEITGYQAVVEMSGGERLGAGWNTTDVGTYVNGPFPGRILTVEFDGPPADLPHARLRSRGGTPMAPVTAGELQAALRRVSGVAEVTVHEVHSATRFTDNARQASGYRKGRVLLAGDAAHVHSPFGGQGLNLGLGDAMNLGWKLAAVVRGVAPEDLLDSYTAERHPVGAWVLDWTRAQIAVMRPDRHARALRRVVTDLALTATGTTYLVKQISGVWQHYDLPGAHPLTGRSAPDLELSDGTRLGDHLHDGRALLLDLADDPKLRARAQGYGDRVDVVTAACPGRPELTGLLVRPDGFVAWAAAGNDQGGDRGDDLDDALTRWFVAA</sequence>
<dbReference type="GO" id="GO:0016709">
    <property type="term" value="F:oxidoreductase activity, acting on paired donors, with incorporation or reduction of molecular oxygen, NAD(P)H as one donor, and incorporation of one atom of oxygen"/>
    <property type="evidence" value="ECO:0007669"/>
    <property type="project" value="UniProtKB-ARBA"/>
</dbReference>
<evidence type="ECO:0000256" key="1">
    <source>
        <dbReference type="ARBA" id="ARBA00001974"/>
    </source>
</evidence>
<feature type="domain" description="FAD-binding" evidence="5">
    <location>
        <begin position="195"/>
        <end position="398"/>
    </location>
</feature>
<dbReference type="GO" id="GO:0071949">
    <property type="term" value="F:FAD binding"/>
    <property type="evidence" value="ECO:0007669"/>
    <property type="project" value="InterPro"/>
</dbReference>
<comment type="cofactor">
    <cofactor evidence="1">
        <name>FAD</name>
        <dbReference type="ChEBI" id="CHEBI:57692"/>
    </cofactor>
</comment>
<proteinExistence type="predicted"/>